<keyword evidence="6" id="KW-1185">Reference proteome</keyword>
<evidence type="ECO:0000313" key="6">
    <source>
        <dbReference type="Proteomes" id="UP001154259"/>
    </source>
</evidence>
<organism evidence="3 5">
    <name type="scientific">Commensalibacter communis</name>
    <dbReference type="NCBI Taxonomy" id="2972786"/>
    <lineage>
        <taxon>Bacteria</taxon>
        <taxon>Pseudomonadati</taxon>
        <taxon>Pseudomonadota</taxon>
        <taxon>Alphaproteobacteria</taxon>
        <taxon>Acetobacterales</taxon>
        <taxon>Acetobacteraceae</taxon>
    </lineage>
</organism>
<dbReference type="Proteomes" id="UP001154255">
    <property type="component" value="Unassembled WGS sequence"/>
</dbReference>
<feature type="compositionally biased region" description="Gly residues" evidence="1">
    <location>
        <begin position="214"/>
        <end position="228"/>
    </location>
</feature>
<dbReference type="EMBL" id="CAMXCM010000011">
    <property type="protein sequence ID" value="CAI3958344.1"/>
    <property type="molecule type" value="Genomic_DNA"/>
</dbReference>
<gene>
    <name evidence="4" type="ORF">R53529_LOCUS2232</name>
    <name evidence="3" type="ORF">R53530_LOCUS2264</name>
</gene>
<evidence type="ECO:0000259" key="2">
    <source>
        <dbReference type="Pfam" id="PF21722"/>
    </source>
</evidence>
<comment type="caution">
    <text evidence="3">The sequence shown here is derived from an EMBL/GenBank/DDBJ whole genome shotgun (WGS) entry which is preliminary data.</text>
</comment>
<dbReference type="Pfam" id="PF21722">
    <property type="entry name" value="Gly_rich_2"/>
    <property type="match status" value="1"/>
</dbReference>
<evidence type="ECO:0000256" key="1">
    <source>
        <dbReference type="SAM" id="MobiDB-lite"/>
    </source>
</evidence>
<dbReference type="InterPro" id="IPR049304">
    <property type="entry name" value="Gly_rich_dom"/>
</dbReference>
<accession>A0A9W4TQ67</accession>
<feature type="region of interest" description="Disordered" evidence="1">
    <location>
        <begin position="214"/>
        <end position="253"/>
    </location>
</feature>
<dbReference type="AlphaFoldDB" id="A0A9W4TQ67"/>
<protein>
    <recommendedName>
        <fullName evidence="2">Glycine-rich domain-containing protein</fullName>
    </recommendedName>
</protein>
<feature type="domain" description="Glycine-rich" evidence="2">
    <location>
        <begin position="97"/>
        <end position="294"/>
    </location>
</feature>
<dbReference type="EMBL" id="CAMXCS010000011">
    <property type="protein sequence ID" value="CAI3959823.1"/>
    <property type="molecule type" value="Genomic_DNA"/>
</dbReference>
<proteinExistence type="predicted"/>
<dbReference type="RefSeq" id="WP_271790648.1">
    <property type="nucleotide sequence ID" value="NZ_CAMXCM010000011.1"/>
</dbReference>
<evidence type="ECO:0000313" key="3">
    <source>
        <dbReference type="EMBL" id="CAI3958344.1"/>
    </source>
</evidence>
<name>A0A9W4TQ67_9PROT</name>
<sequence>MAFGYLNNSLLLGGLMQAADYNEVIRFYSNISAFHYQNYKKVGDLITASDWQDLSNHIQALRNQNYTIPWVPTGFVKDGLIRASSWSNAIYREISNPGDYIFQAPNEAHGIQLEWLMAGGGSGGGGDETGYGASGGGGGSGGYQQNVSFPLFGGETITIHIGGGGAPTPKYEMQGGSGADSYMLINNEEKLRVTGGVGGQNALAMNYSGTNPIGGSGGSPNGVSGGDGAKANNNDRMGGAGANTPLGTGGQPTWADIGENAIGYGAGGGGGCTRDRQQPGYWIGGSGASGYALFTLTN</sequence>
<reference evidence="3" key="1">
    <citation type="submission" date="2022-10" db="EMBL/GenBank/DDBJ databases">
        <authorList>
            <person name="Botero Cardona J."/>
        </authorList>
    </citation>
    <scope>NUCLEOTIDE SEQUENCE</scope>
    <source>
        <strain evidence="3">LMG 31819</strain>
        <strain evidence="4">R-53529</strain>
    </source>
</reference>
<dbReference type="Proteomes" id="UP001154259">
    <property type="component" value="Unassembled WGS sequence"/>
</dbReference>
<evidence type="ECO:0000313" key="4">
    <source>
        <dbReference type="EMBL" id="CAI3959823.1"/>
    </source>
</evidence>
<evidence type="ECO:0000313" key="5">
    <source>
        <dbReference type="Proteomes" id="UP001154255"/>
    </source>
</evidence>